<organism evidence="2 3">
    <name type="scientific">Clavelina lepadiformis</name>
    <name type="common">Light-bulb sea squirt</name>
    <name type="synonym">Ascidia lepadiformis</name>
    <dbReference type="NCBI Taxonomy" id="159417"/>
    <lineage>
        <taxon>Eukaryota</taxon>
        <taxon>Metazoa</taxon>
        <taxon>Chordata</taxon>
        <taxon>Tunicata</taxon>
        <taxon>Ascidiacea</taxon>
        <taxon>Aplousobranchia</taxon>
        <taxon>Clavelinidae</taxon>
        <taxon>Clavelina</taxon>
    </lineage>
</organism>
<sequence length="456" mass="50935">MSFQMKKENFSYDEEIHKQLSSKSGDDGSDAKKSHRNVCHDLRVVVIKDETELRLSNLCPGPAHLDQHSKRCGTPPPDRFNVLGDCAAVDNLHRKSSGIKRLEAGIRLLGHTSTHKVFNQNVSKTESKVLTPSQYCSRAEEGKNLSLAESREILREYPSRQDVSTVPDDESTVPDDVSTAPDDVSTVPDDVSRHVNADEKHDVDNLGVKETSSGVSSVARSETCSSSRISGNIEIMKSVSELKSTPRKIERCDRFTVSDVIDLTGETSNDEDKIVDDLPRDPVVIDLDLPDLFDLDKDGSEQTSLRKRKNSIDIASTDTVDMEATRFKHRRTEFQSSTTANNATTPIIPMRRRESLTKSIRKCFEFAFSSSSLAGDDHLAKHVKKMELRRQPCDLLDVLHGFLSFAHLNIKIQNSGYLSARSRRMLLADALKSSKTLKLVKPHGKSYGIERLEITE</sequence>
<feature type="region of interest" description="Disordered" evidence="1">
    <location>
        <begin position="158"/>
        <end position="190"/>
    </location>
</feature>
<gene>
    <name evidence="2" type="ORF">CVLEPA_LOCUS20102</name>
</gene>
<comment type="caution">
    <text evidence="2">The sequence shown here is derived from an EMBL/GenBank/DDBJ whole genome shotgun (WGS) entry which is preliminary data.</text>
</comment>
<proteinExistence type="predicted"/>
<dbReference type="Proteomes" id="UP001642483">
    <property type="component" value="Unassembled WGS sequence"/>
</dbReference>
<evidence type="ECO:0000313" key="3">
    <source>
        <dbReference type="Proteomes" id="UP001642483"/>
    </source>
</evidence>
<evidence type="ECO:0000256" key="1">
    <source>
        <dbReference type="SAM" id="MobiDB-lite"/>
    </source>
</evidence>
<keyword evidence="3" id="KW-1185">Reference proteome</keyword>
<reference evidence="2 3" key="1">
    <citation type="submission" date="2024-02" db="EMBL/GenBank/DDBJ databases">
        <authorList>
            <person name="Daric V."/>
            <person name="Darras S."/>
        </authorList>
    </citation>
    <scope>NUCLEOTIDE SEQUENCE [LARGE SCALE GENOMIC DNA]</scope>
</reference>
<name>A0ABP0GBN7_CLALP</name>
<protein>
    <submittedName>
        <fullName evidence="2">Uncharacterized protein</fullName>
    </submittedName>
</protein>
<dbReference type="EMBL" id="CAWYQH010000108">
    <property type="protein sequence ID" value="CAK8688064.1"/>
    <property type="molecule type" value="Genomic_DNA"/>
</dbReference>
<accession>A0ABP0GBN7</accession>
<feature type="region of interest" description="Disordered" evidence="1">
    <location>
        <begin position="14"/>
        <end position="34"/>
    </location>
</feature>
<evidence type="ECO:0000313" key="2">
    <source>
        <dbReference type="EMBL" id="CAK8688064.1"/>
    </source>
</evidence>